<evidence type="ECO:0000313" key="1">
    <source>
        <dbReference type="EMBL" id="MDP1417543.1"/>
    </source>
</evidence>
<dbReference type="RefSeq" id="WP_305159065.1">
    <property type="nucleotide sequence ID" value="NZ_JAUUTP010000003.1"/>
</dbReference>
<comment type="caution">
    <text evidence="1">The sequence shown here is derived from an EMBL/GenBank/DDBJ whole genome shotgun (WGS) entry which is preliminary data.</text>
</comment>
<dbReference type="AlphaFoldDB" id="A0AA90NQX7"/>
<dbReference type="Proteomes" id="UP001178277">
    <property type="component" value="Unassembled WGS sequence"/>
</dbReference>
<dbReference type="EMBL" id="JAUUTP010000003">
    <property type="protein sequence ID" value="MDP1417543.1"/>
    <property type="molecule type" value="Genomic_DNA"/>
</dbReference>
<sequence length="45" mass="4932">MAAEIVSEALADAEKKRMDCSVVVTDMFEVISAGMNSWSVPSDYF</sequence>
<reference evidence="1" key="1">
    <citation type="submission" date="2023-07" db="EMBL/GenBank/DDBJ databases">
        <title>Murine gut Bacillus species.</title>
        <authorList>
            <person name="Gutman E."/>
            <person name="Hashuel R."/>
            <person name="Litvak Y."/>
        </authorList>
    </citation>
    <scope>NUCLEOTIDE SEQUENCE</scope>
    <source>
        <strain evidence="1">RU283</strain>
    </source>
</reference>
<evidence type="ECO:0000313" key="2">
    <source>
        <dbReference type="Proteomes" id="UP001178277"/>
    </source>
</evidence>
<organism evidence="1 2">
    <name type="scientific">Peribacillus simplex</name>
    <dbReference type="NCBI Taxonomy" id="1478"/>
    <lineage>
        <taxon>Bacteria</taxon>
        <taxon>Bacillati</taxon>
        <taxon>Bacillota</taxon>
        <taxon>Bacilli</taxon>
        <taxon>Bacillales</taxon>
        <taxon>Bacillaceae</taxon>
        <taxon>Peribacillus</taxon>
    </lineage>
</organism>
<name>A0AA90NQX7_9BACI</name>
<proteinExistence type="predicted"/>
<gene>
    <name evidence="1" type="ORF">Q8G35_03875</name>
</gene>
<accession>A0AA90NQX7</accession>
<protein>
    <submittedName>
        <fullName evidence="1">Uncharacterized protein</fullName>
    </submittedName>
</protein>